<accession>A0A922HUK1</accession>
<reference evidence="1" key="1">
    <citation type="submission" date="2013-05" db="EMBL/GenBank/DDBJ databases">
        <authorList>
            <person name="Yim A.K.Y."/>
            <person name="Chan T.F."/>
            <person name="Ji K.M."/>
            <person name="Liu X.Y."/>
            <person name="Zhou J.W."/>
            <person name="Li R.Q."/>
            <person name="Yang K.Y."/>
            <person name="Li J."/>
            <person name="Li M."/>
            <person name="Law P.T.W."/>
            <person name="Wu Y.L."/>
            <person name="Cai Z.L."/>
            <person name="Qin H."/>
            <person name="Bao Y."/>
            <person name="Leung R.K.K."/>
            <person name="Ng P.K.S."/>
            <person name="Zou J."/>
            <person name="Zhong X.J."/>
            <person name="Ran P.X."/>
            <person name="Zhong N.S."/>
            <person name="Liu Z.G."/>
            <person name="Tsui S.K.W."/>
        </authorList>
    </citation>
    <scope>NUCLEOTIDE SEQUENCE</scope>
    <source>
        <strain evidence="1">Derf</strain>
        <tissue evidence="1">Whole organism</tissue>
    </source>
</reference>
<evidence type="ECO:0000313" key="1">
    <source>
        <dbReference type="EMBL" id="KAH9506270.1"/>
    </source>
</evidence>
<organism evidence="1 2">
    <name type="scientific">Dermatophagoides farinae</name>
    <name type="common">American house dust mite</name>
    <dbReference type="NCBI Taxonomy" id="6954"/>
    <lineage>
        <taxon>Eukaryota</taxon>
        <taxon>Metazoa</taxon>
        <taxon>Ecdysozoa</taxon>
        <taxon>Arthropoda</taxon>
        <taxon>Chelicerata</taxon>
        <taxon>Arachnida</taxon>
        <taxon>Acari</taxon>
        <taxon>Acariformes</taxon>
        <taxon>Sarcoptiformes</taxon>
        <taxon>Astigmata</taxon>
        <taxon>Psoroptidia</taxon>
        <taxon>Analgoidea</taxon>
        <taxon>Pyroglyphidae</taxon>
        <taxon>Dermatophagoidinae</taxon>
        <taxon>Dermatophagoides</taxon>
    </lineage>
</organism>
<dbReference type="EMBL" id="ASGP02000005">
    <property type="protein sequence ID" value="KAH9506270.1"/>
    <property type="molecule type" value="Genomic_DNA"/>
</dbReference>
<evidence type="ECO:0000313" key="2">
    <source>
        <dbReference type="Proteomes" id="UP000790347"/>
    </source>
</evidence>
<keyword evidence="2" id="KW-1185">Reference proteome</keyword>
<reference evidence="1" key="2">
    <citation type="journal article" date="2022" name="Res Sq">
        <title>Comparative Genomics Reveals Insights into the Divergent Evolution of Astigmatic Mites and Household Pest Adaptations.</title>
        <authorList>
            <person name="Xiong Q."/>
            <person name="Wan A.T.-Y."/>
            <person name="Liu X.-Y."/>
            <person name="Fung C.S.-H."/>
            <person name="Xiao X."/>
            <person name="Malainual N."/>
            <person name="Hou J."/>
            <person name="Wang L."/>
            <person name="Wang M."/>
            <person name="Yang K."/>
            <person name="Cui Y."/>
            <person name="Leung E."/>
            <person name="Nong W."/>
            <person name="Shin S.-K."/>
            <person name="Au S."/>
            <person name="Jeong K.Y."/>
            <person name="Chew F.T."/>
            <person name="Hui J."/>
            <person name="Leung T.F."/>
            <person name="Tungtrongchitr A."/>
            <person name="Zhong N."/>
            <person name="Liu Z."/>
            <person name="Tsui S."/>
        </authorList>
    </citation>
    <scope>NUCLEOTIDE SEQUENCE</scope>
    <source>
        <strain evidence="1">Derf</strain>
        <tissue evidence="1">Whole organism</tissue>
    </source>
</reference>
<dbReference type="AlphaFoldDB" id="A0A922HUK1"/>
<name>A0A922HUK1_DERFA</name>
<comment type="caution">
    <text evidence="1">The sequence shown here is derived from an EMBL/GenBank/DDBJ whole genome shotgun (WGS) entry which is preliminary data.</text>
</comment>
<dbReference type="Proteomes" id="UP000790347">
    <property type="component" value="Unassembled WGS sequence"/>
</dbReference>
<proteinExistence type="predicted"/>
<protein>
    <submittedName>
        <fullName evidence="1">Uncharacterized protein</fullName>
    </submittedName>
</protein>
<sequence length="91" mass="10212">MRKNIQTNNGTFPVHTIERSFSAIRSVKYDTNRSGCRFGTENSGRTSLSSSESNVKIVRDFFNQHPTNVEKYTELSAMEATFCSAIVSGRL</sequence>
<gene>
    <name evidence="1" type="ORF">DERF_011012</name>
</gene>